<evidence type="ECO:0000256" key="2">
    <source>
        <dbReference type="ARBA" id="ARBA00022801"/>
    </source>
</evidence>
<dbReference type="SMART" id="SM00490">
    <property type="entry name" value="HELICc"/>
    <property type="match status" value="1"/>
</dbReference>
<evidence type="ECO:0000259" key="6">
    <source>
        <dbReference type="PROSITE" id="PS51192"/>
    </source>
</evidence>
<dbReference type="AlphaFoldDB" id="A0A645CBF6"/>
<dbReference type="InterPro" id="IPR001650">
    <property type="entry name" value="Helicase_C-like"/>
</dbReference>
<dbReference type="GO" id="GO:0005829">
    <property type="term" value="C:cytosol"/>
    <property type="evidence" value="ECO:0007669"/>
    <property type="project" value="TreeGrafter"/>
</dbReference>
<dbReference type="CDD" id="cd18787">
    <property type="entry name" value="SF2_C_DEAD"/>
    <property type="match status" value="1"/>
</dbReference>
<dbReference type="PROSITE" id="PS51192">
    <property type="entry name" value="HELICASE_ATP_BIND_1"/>
    <property type="match status" value="1"/>
</dbReference>
<dbReference type="PROSITE" id="PS51194">
    <property type="entry name" value="HELICASE_CTER"/>
    <property type="match status" value="1"/>
</dbReference>
<keyword evidence="4" id="KW-0067">ATP-binding</keyword>
<feature type="domain" description="Helicase ATP-binding" evidence="6">
    <location>
        <begin position="1"/>
        <end position="49"/>
    </location>
</feature>
<keyword evidence="2 8" id="KW-0378">Hydrolase</keyword>
<keyword evidence="1" id="KW-0547">Nucleotide-binding</keyword>
<accession>A0A645CBF6</accession>
<evidence type="ECO:0000256" key="5">
    <source>
        <dbReference type="SAM" id="MobiDB-lite"/>
    </source>
</evidence>
<feature type="region of interest" description="Disordered" evidence="5">
    <location>
        <begin position="272"/>
        <end position="295"/>
    </location>
</feature>
<evidence type="ECO:0000256" key="3">
    <source>
        <dbReference type="ARBA" id="ARBA00022806"/>
    </source>
</evidence>
<dbReference type="PANTHER" id="PTHR47959:SF1">
    <property type="entry name" value="ATP-DEPENDENT RNA HELICASE DBPA"/>
    <property type="match status" value="1"/>
</dbReference>
<dbReference type="Pfam" id="PF00271">
    <property type="entry name" value="Helicase_C"/>
    <property type="match status" value="1"/>
</dbReference>
<dbReference type="PANTHER" id="PTHR47959">
    <property type="entry name" value="ATP-DEPENDENT RNA HELICASE RHLE-RELATED"/>
    <property type="match status" value="1"/>
</dbReference>
<evidence type="ECO:0000256" key="1">
    <source>
        <dbReference type="ARBA" id="ARBA00022741"/>
    </source>
</evidence>
<dbReference type="SUPFAM" id="SSF52540">
    <property type="entry name" value="P-loop containing nucleoside triphosphate hydrolases"/>
    <property type="match status" value="1"/>
</dbReference>
<keyword evidence="3 8" id="KW-0347">Helicase</keyword>
<dbReference type="InterPro" id="IPR027417">
    <property type="entry name" value="P-loop_NTPase"/>
</dbReference>
<evidence type="ECO:0000259" key="7">
    <source>
        <dbReference type="PROSITE" id="PS51194"/>
    </source>
</evidence>
<organism evidence="8">
    <name type="scientific">bioreactor metagenome</name>
    <dbReference type="NCBI Taxonomy" id="1076179"/>
    <lineage>
        <taxon>unclassified sequences</taxon>
        <taxon>metagenomes</taxon>
        <taxon>ecological metagenomes</taxon>
    </lineage>
</organism>
<evidence type="ECO:0000313" key="8">
    <source>
        <dbReference type="EMBL" id="MPM74263.1"/>
    </source>
</evidence>
<reference evidence="8" key="1">
    <citation type="submission" date="2019-08" db="EMBL/GenBank/DDBJ databases">
        <authorList>
            <person name="Kucharzyk K."/>
            <person name="Murdoch R.W."/>
            <person name="Higgins S."/>
            <person name="Loffler F."/>
        </authorList>
    </citation>
    <scope>NUCLEOTIDE SEQUENCE</scope>
</reference>
<dbReference type="EMBL" id="VSSQ01025849">
    <property type="protein sequence ID" value="MPM74263.1"/>
    <property type="molecule type" value="Genomic_DNA"/>
</dbReference>
<protein>
    <submittedName>
        <fullName evidence="8">DEAD-box ATP-dependent RNA helicase CshB</fullName>
        <ecNumber evidence="8">3.6.4.13</ecNumber>
    </submittedName>
</protein>
<dbReference type="InterPro" id="IPR014001">
    <property type="entry name" value="Helicase_ATP-bd"/>
</dbReference>
<dbReference type="EC" id="3.6.4.13" evidence="8"/>
<proteinExistence type="predicted"/>
<evidence type="ECO:0000256" key="4">
    <source>
        <dbReference type="ARBA" id="ARBA00022840"/>
    </source>
</evidence>
<dbReference type="InterPro" id="IPR050079">
    <property type="entry name" value="DEAD_box_RNA_helicase"/>
</dbReference>
<name>A0A645CBF6_9ZZZZ</name>
<dbReference type="GO" id="GO:0003724">
    <property type="term" value="F:RNA helicase activity"/>
    <property type="evidence" value="ECO:0007669"/>
    <property type="project" value="UniProtKB-EC"/>
</dbReference>
<sequence>MTLEYGFLDDIDAIAGRMNHKLQMLVFSATIPQGLKPFLKKYMNNPQTVKVAESLSFDPQIEHILIPCKHKSYEEKLLDILPGFQPYVCLIFTNTRVQAHLTAETMRDKGYRVLELHGDLSSRARKQALNSLNNREYQYIVATDIASRGLDIDSITHVVSLGFPTDISFYIHRSGRTGRSGRNGICYALYKTEDERNIRLLKERGIKFEHKNYQLEAWSDLKPFDYIRRRKTTEMDREIAKIVSKKEKVRPGYKKKREAEIAKLKQTKRRELIKDSIRQQKKDRAKLKQREKSGY</sequence>
<comment type="caution">
    <text evidence="8">The sequence shown here is derived from an EMBL/GenBank/DDBJ whole genome shotgun (WGS) entry which is preliminary data.</text>
</comment>
<gene>
    <name evidence="8" type="primary">cshB_6</name>
    <name evidence="8" type="ORF">SDC9_121248</name>
</gene>
<dbReference type="Gene3D" id="3.40.50.300">
    <property type="entry name" value="P-loop containing nucleotide triphosphate hydrolases"/>
    <property type="match status" value="2"/>
</dbReference>
<dbReference type="GO" id="GO:0005524">
    <property type="term" value="F:ATP binding"/>
    <property type="evidence" value="ECO:0007669"/>
    <property type="project" value="UniProtKB-KW"/>
</dbReference>
<feature type="domain" description="Helicase C-terminal" evidence="7">
    <location>
        <begin position="60"/>
        <end position="219"/>
    </location>
</feature>
<dbReference type="GO" id="GO:0016787">
    <property type="term" value="F:hydrolase activity"/>
    <property type="evidence" value="ECO:0007669"/>
    <property type="project" value="UniProtKB-KW"/>
</dbReference>